<name>A0A345PHM6_9BACI</name>
<keyword evidence="3" id="KW-0408">Iron</keyword>
<keyword evidence="3" id="KW-0143">Chaperone</keyword>
<dbReference type="InterPro" id="IPR034505">
    <property type="entry name" value="Coproporphyrinogen-III_oxidase"/>
</dbReference>
<comment type="similarity">
    <text evidence="1">Belongs to the anaerobic coproporphyrinogen-III oxidase family. HemW subfamily.</text>
</comment>
<dbReference type="InterPro" id="IPR006638">
    <property type="entry name" value="Elp3/MiaA/NifB-like_rSAM"/>
</dbReference>
<keyword evidence="3" id="KW-0963">Cytoplasm</keyword>
<dbReference type="RefSeq" id="WP_114916794.1">
    <property type="nucleotide sequence ID" value="NZ_CP024848.1"/>
</dbReference>
<dbReference type="GO" id="GO:0051539">
    <property type="term" value="F:4 iron, 4 sulfur cluster binding"/>
    <property type="evidence" value="ECO:0007669"/>
    <property type="project" value="UniProtKB-UniRule"/>
</dbReference>
<evidence type="ECO:0000256" key="1">
    <source>
        <dbReference type="ARBA" id="ARBA00006100"/>
    </source>
</evidence>
<dbReference type="SMART" id="SM00729">
    <property type="entry name" value="Elp3"/>
    <property type="match status" value="1"/>
</dbReference>
<keyword evidence="6" id="KW-1185">Reference proteome</keyword>
<gene>
    <name evidence="5" type="ORF">CUC15_11500</name>
</gene>
<keyword evidence="3" id="KW-0949">S-adenosyl-L-methionine</keyword>
<feature type="domain" description="Radical SAM core" evidence="4">
    <location>
        <begin position="1"/>
        <end position="234"/>
    </location>
</feature>
<dbReference type="Pfam" id="PF04055">
    <property type="entry name" value="Radical_SAM"/>
    <property type="match status" value="1"/>
</dbReference>
<sequence>MNEVQSVYIHIPFCQQMCHYCDFVKFFYNEKLATEYIEALANEINTNITGTKNKVKTIYIGGGTPTALNLQQLRSLLMIIDNKFDIASCEEFTIEVNPGDIDDEKTKLLYDFGITRISFGVQVMDDKLLAELGRIHRVSDVYKTVDLLTKHQFSNISLDLIYALPNQTVEQFKQSLDEALTFNLPHYATYGLQIEPKTVFYQRHKKGMLHRPSEDDEITMYEILKQTMQANGVRQYELSNFAKKGYESKHNLTYWSNGYYYGFGAGAHGYLPERRVTNLRPLPAYVKEAMTSGKPILQTEKIRLKEKLEEEMFLGLRKIAGINMKSFSNKYGFSPKQLYKQEISDLVQRGLLLETDETIKLTDRGMLLANQVFEEFMLEDSDLIGV</sequence>
<dbReference type="GO" id="GO:0046872">
    <property type="term" value="F:metal ion binding"/>
    <property type="evidence" value="ECO:0007669"/>
    <property type="project" value="UniProtKB-UniRule"/>
</dbReference>
<keyword evidence="3" id="KW-0411">Iron-sulfur</keyword>
<dbReference type="GO" id="GO:0006779">
    <property type="term" value="P:porphyrin-containing compound biosynthetic process"/>
    <property type="evidence" value="ECO:0007669"/>
    <property type="project" value="InterPro"/>
</dbReference>
<dbReference type="KEGG" id="ocn:CUC15_11500"/>
<reference evidence="6" key="1">
    <citation type="submission" date="2017-11" db="EMBL/GenBank/DDBJ databases">
        <authorList>
            <person name="Zhu W."/>
        </authorList>
    </citation>
    <scope>NUCLEOTIDE SEQUENCE [LARGE SCALE GENOMIC DNA]</scope>
    <source>
        <strain evidence="6">160</strain>
    </source>
</reference>
<dbReference type="PROSITE" id="PS51918">
    <property type="entry name" value="RADICAL_SAM"/>
    <property type="match status" value="1"/>
</dbReference>
<dbReference type="SFLD" id="SFLDG01065">
    <property type="entry name" value="anaerobic_coproporphyrinogen-I"/>
    <property type="match status" value="1"/>
</dbReference>
<evidence type="ECO:0000313" key="5">
    <source>
        <dbReference type="EMBL" id="AXI09506.1"/>
    </source>
</evidence>
<dbReference type="SUPFAM" id="SSF102114">
    <property type="entry name" value="Radical SAM enzymes"/>
    <property type="match status" value="1"/>
</dbReference>
<dbReference type="CDD" id="cd01335">
    <property type="entry name" value="Radical_SAM"/>
    <property type="match status" value="1"/>
</dbReference>
<dbReference type="InterPro" id="IPR058240">
    <property type="entry name" value="rSAM_sf"/>
</dbReference>
<dbReference type="Pfam" id="PF06969">
    <property type="entry name" value="HemN_C"/>
    <property type="match status" value="1"/>
</dbReference>
<comment type="function">
    <text evidence="3">Probably acts as a heme chaperone, transferring heme to an unknown acceptor. Binds one molecule of heme per monomer, possibly covalently. Binds 1 [4Fe-4S] cluster. The cluster is coordinated with 3 cysteines and an exchangeable S-adenosyl-L-methionine.</text>
</comment>
<dbReference type="OrthoDB" id="9808022at2"/>
<evidence type="ECO:0000313" key="6">
    <source>
        <dbReference type="Proteomes" id="UP000253908"/>
    </source>
</evidence>
<dbReference type="SFLD" id="SFLDF00562">
    <property type="entry name" value="HemN-like__clustered_with_heat"/>
    <property type="match status" value="1"/>
</dbReference>
<dbReference type="Proteomes" id="UP000253908">
    <property type="component" value="Chromosome"/>
</dbReference>
<dbReference type="InterPro" id="IPR023404">
    <property type="entry name" value="rSAM_horseshoe"/>
</dbReference>
<keyword evidence="3" id="KW-0349">Heme</keyword>
<dbReference type="GO" id="GO:0005737">
    <property type="term" value="C:cytoplasm"/>
    <property type="evidence" value="ECO:0007669"/>
    <property type="project" value="UniProtKB-SubCell"/>
</dbReference>
<keyword evidence="3" id="KW-0004">4Fe-4S</keyword>
<comment type="subcellular location">
    <subcellularLocation>
        <location evidence="3">Cytoplasm</location>
    </subcellularLocation>
</comment>
<evidence type="ECO:0000256" key="3">
    <source>
        <dbReference type="RuleBase" id="RU364116"/>
    </source>
</evidence>
<dbReference type="AlphaFoldDB" id="A0A345PHM6"/>
<dbReference type="InterPro" id="IPR004559">
    <property type="entry name" value="HemW-like"/>
</dbReference>
<dbReference type="EMBL" id="CP024848">
    <property type="protein sequence ID" value="AXI09506.1"/>
    <property type="molecule type" value="Genomic_DNA"/>
</dbReference>
<evidence type="ECO:0000256" key="2">
    <source>
        <dbReference type="ARBA" id="ARBA00017228"/>
    </source>
</evidence>
<protein>
    <recommendedName>
        <fullName evidence="2 3">Heme chaperone HemW</fullName>
    </recommendedName>
</protein>
<dbReference type="InterPro" id="IPR007197">
    <property type="entry name" value="rSAM"/>
</dbReference>
<proteinExistence type="inferred from homology"/>
<dbReference type="Gene3D" id="3.80.30.20">
    <property type="entry name" value="tm_1862 like domain"/>
    <property type="match status" value="1"/>
</dbReference>
<accession>A0A345PHM6</accession>
<keyword evidence="3" id="KW-0479">Metal-binding</keyword>
<dbReference type="SFLD" id="SFLDF00288">
    <property type="entry name" value="HemN-like__clustered_with_nucl"/>
    <property type="match status" value="1"/>
</dbReference>
<evidence type="ECO:0000259" key="4">
    <source>
        <dbReference type="PROSITE" id="PS51918"/>
    </source>
</evidence>
<dbReference type="NCBIfam" id="TIGR00539">
    <property type="entry name" value="hemN_rel"/>
    <property type="match status" value="1"/>
</dbReference>
<dbReference type="GO" id="GO:0004109">
    <property type="term" value="F:coproporphyrinogen oxidase activity"/>
    <property type="evidence" value="ECO:0007669"/>
    <property type="project" value="InterPro"/>
</dbReference>
<organism evidence="5 6">
    <name type="scientific">Oceanobacillus zhaokaii</name>
    <dbReference type="NCBI Taxonomy" id="2052660"/>
    <lineage>
        <taxon>Bacteria</taxon>
        <taxon>Bacillati</taxon>
        <taxon>Bacillota</taxon>
        <taxon>Bacilli</taxon>
        <taxon>Bacillales</taxon>
        <taxon>Bacillaceae</taxon>
        <taxon>Oceanobacillus</taxon>
    </lineage>
</organism>
<dbReference type="PANTHER" id="PTHR13932">
    <property type="entry name" value="COPROPORPHYRINIGEN III OXIDASE"/>
    <property type="match status" value="1"/>
</dbReference>
<dbReference type="PANTHER" id="PTHR13932:SF5">
    <property type="entry name" value="RADICAL S-ADENOSYL METHIONINE DOMAIN-CONTAINING PROTEIN 1, MITOCHONDRIAL"/>
    <property type="match status" value="1"/>
</dbReference>
<dbReference type="InterPro" id="IPR010723">
    <property type="entry name" value="HemN_C"/>
</dbReference>
<dbReference type="SFLD" id="SFLDS00029">
    <property type="entry name" value="Radical_SAM"/>
    <property type="match status" value="1"/>
</dbReference>